<dbReference type="Proteomes" id="UP000077755">
    <property type="component" value="Chromosome 9"/>
</dbReference>
<dbReference type="InterPro" id="IPR038765">
    <property type="entry name" value="Papain-like_cys_pep_sf"/>
</dbReference>
<accession>A0AAF0XWS7</accession>
<keyword evidence="3" id="KW-1185">Reference proteome</keyword>
<evidence type="ECO:0000256" key="1">
    <source>
        <dbReference type="SAM" id="MobiDB-lite"/>
    </source>
</evidence>
<dbReference type="Gene3D" id="3.40.395.10">
    <property type="entry name" value="Adenoviral Proteinase, Chain A"/>
    <property type="match status" value="1"/>
</dbReference>
<name>A0AAF0XWS7_DAUCS</name>
<dbReference type="AlphaFoldDB" id="A0AAF0XWS7"/>
<sequence length="426" mass="49137">MAQDLIETKLLFDTELKLALEKEPANIGLLDIQQLINDVFGQQKTSNIPRNSSPDTVLEDDFELRREEVQQIDLIHFVQSAKSTVKTTTLFGEDDKKDEYPSFSLGIDEDINGNQAEQAAMIEEAVPVEENVPIPATEITPKPALREKSTRALKMGRYGKSPFLERVIDISSKITNQEFGIWRFMIPNKNPIEQLFVFNDYYCIREDMQTLRIGKNLATSVVDTWALILNDAEKFKSDDSPLRLFCTIGCVQPTLDANTYQLFADNMDDMLIQFNRTRLDIVEMVFFPICAFEHFYLIFYNIKNAAYEIIDNIDREIDAQICYGDKPRMLHGQENQLIKLRIKYNNAILSSQLNQKRKQILKEGKELYIESASRKLVNLVIHSSQSSQEESQSKKRRGQVENKKKVRFARNLSTTFEEADTEMDEV</sequence>
<protein>
    <recommendedName>
        <fullName evidence="4">Ubiquitin-like protease family profile domain-containing protein</fullName>
    </recommendedName>
</protein>
<proteinExistence type="predicted"/>
<gene>
    <name evidence="2" type="ORF">DCAR_0935158</name>
</gene>
<feature type="region of interest" description="Disordered" evidence="1">
    <location>
        <begin position="384"/>
        <end position="406"/>
    </location>
</feature>
<evidence type="ECO:0000313" key="3">
    <source>
        <dbReference type="Proteomes" id="UP000077755"/>
    </source>
</evidence>
<evidence type="ECO:0000313" key="2">
    <source>
        <dbReference type="EMBL" id="WOH15615.1"/>
    </source>
</evidence>
<reference evidence="2" key="2">
    <citation type="submission" date="2022-03" db="EMBL/GenBank/DDBJ databases">
        <title>Draft title - Genomic analysis of global carrot germplasm unveils the trajectory of domestication and the origin of high carotenoid orange carrot.</title>
        <authorList>
            <person name="Iorizzo M."/>
            <person name="Ellison S."/>
            <person name="Senalik D."/>
            <person name="Macko-Podgorni A."/>
            <person name="Grzebelus D."/>
            <person name="Bostan H."/>
            <person name="Rolling W."/>
            <person name="Curaba J."/>
            <person name="Simon P."/>
        </authorList>
    </citation>
    <scope>NUCLEOTIDE SEQUENCE</scope>
    <source>
        <tissue evidence="2">Leaf</tissue>
    </source>
</reference>
<organism evidence="2 3">
    <name type="scientific">Daucus carota subsp. sativus</name>
    <name type="common">Carrot</name>
    <dbReference type="NCBI Taxonomy" id="79200"/>
    <lineage>
        <taxon>Eukaryota</taxon>
        <taxon>Viridiplantae</taxon>
        <taxon>Streptophyta</taxon>
        <taxon>Embryophyta</taxon>
        <taxon>Tracheophyta</taxon>
        <taxon>Spermatophyta</taxon>
        <taxon>Magnoliopsida</taxon>
        <taxon>eudicotyledons</taxon>
        <taxon>Gunneridae</taxon>
        <taxon>Pentapetalae</taxon>
        <taxon>asterids</taxon>
        <taxon>campanulids</taxon>
        <taxon>Apiales</taxon>
        <taxon>Apiaceae</taxon>
        <taxon>Apioideae</taxon>
        <taxon>Scandiceae</taxon>
        <taxon>Daucinae</taxon>
        <taxon>Daucus</taxon>
        <taxon>Daucus sect. Daucus</taxon>
    </lineage>
</organism>
<evidence type="ECO:0008006" key="4">
    <source>
        <dbReference type="Google" id="ProtNLM"/>
    </source>
</evidence>
<dbReference type="SUPFAM" id="SSF54001">
    <property type="entry name" value="Cysteine proteinases"/>
    <property type="match status" value="1"/>
</dbReference>
<dbReference type="EMBL" id="CP093351">
    <property type="protein sequence ID" value="WOH15615.1"/>
    <property type="molecule type" value="Genomic_DNA"/>
</dbReference>
<reference evidence="2" key="1">
    <citation type="journal article" date="2016" name="Nat. Genet.">
        <title>A high-quality carrot genome assembly provides new insights into carotenoid accumulation and asterid genome evolution.</title>
        <authorList>
            <person name="Iorizzo M."/>
            <person name="Ellison S."/>
            <person name="Senalik D."/>
            <person name="Zeng P."/>
            <person name="Satapoomin P."/>
            <person name="Huang J."/>
            <person name="Bowman M."/>
            <person name="Iovene M."/>
            <person name="Sanseverino W."/>
            <person name="Cavagnaro P."/>
            <person name="Yildiz M."/>
            <person name="Macko-Podgorni A."/>
            <person name="Moranska E."/>
            <person name="Grzebelus E."/>
            <person name="Grzebelus D."/>
            <person name="Ashrafi H."/>
            <person name="Zheng Z."/>
            <person name="Cheng S."/>
            <person name="Spooner D."/>
            <person name="Van Deynze A."/>
            <person name="Simon P."/>
        </authorList>
    </citation>
    <scope>NUCLEOTIDE SEQUENCE</scope>
    <source>
        <tissue evidence="2">Leaf</tissue>
    </source>
</reference>